<reference evidence="1 2" key="1">
    <citation type="journal article" date="2020" name="Sci. Rep.">
        <title>A novel cyanobacterial geosmin producer, revising GeoA distribution and dispersion patterns in Bacteria.</title>
        <authorList>
            <person name="Churro C."/>
            <person name="Semedo-Aguiar A.P."/>
            <person name="Silva A.D."/>
            <person name="Pereira-Leal J.B."/>
            <person name="Leite R.B."/>
        </authorList>
    </citation>
    <scope>NUCLEOTIDE SEQUENCE [LARGE SCALE GENOMIC DNA]</scope>
    <source>
        <strain evidence="1 2">IPMA8</strain>
    </source>
</reference>
<comment type="caution">
    <text evidence="1">The sequence shown here is derived from an EMBL/GenBank/DDBJ whole genome shotgun (WGS) entry which is preliminary data.</text>
</comment>
<name>A0ABX2D0U0_9CYAN</name>
<protein>
    <submittedName>
        <fullName evidence="1">Uncharacterized protein</fullName>
    </submittedName>
</protein>
<gene>
    <name evidence="1" type="ORF">E5S67_04030</name>
</gene>
<sequence>MLFAEKKLPSEPIGDRSVQLLSYILYIRPVRSRPQVFAGVQALWYEAHSRCDMIEDVSQDIKTYPAL</sequence>
<evidence type="ECO:0000313" key="2">
    <source>
        <dbReference type="Proteomes" id="UP000702425"/>
    </source>
</evidence>
<dbReference type="Proteomes" id="UP000702425">
    <property type="component" value="Unassembled WGS sequence"/>
</dbReference>
<dbReference type="RefSeq" id="WP_172190190.1">
    <property type="nucleotide sequence ID" value="NZ_CAWPPK010000295.1"/>
</dbReference>
<proteinExistence type="predicted"/>
<keyword evidence="2" id="KW-1185">Reference proteome</keyword>
<organism evidence="1 2">
    <name type="scientific">Microcoleus asticus IPMA8</name>
    <dbReference type="NCBI Taxonomy" id="2563858"/>
    <lineage>
        <taxon>Bacteria</taxon>
        <taxon>Bacillati</taxon>
        <taxon>Cyanobacteriota</taxon>
        <taxon>Cyanophyceae</taxon>
        <taxon>Oscillatoriophycideae</taxon>
        <taxon>Oscillatoriales</taxon>
        <taxon>Microcoleaceae</taxon>
        <taxon>Microcoleus</taxon>
        <taxon>Microcoleus asticus</taxon>
    </lineage>
</organism>
<accession>A0ABX2D0U0</accession>
<evidence type="ECO:0000313" key="1">
    <source>
        <dbReference type="EMBL" id="NQE36267.1"/>
    </source>
</evidence>
<dbReference type="EMBL" id="SRRZ01000079">
    <property type="protein sequence ID" value="NQE36267.1"/>
    <property type="molecule type" value="Genomic_DNA"/>
</dbReference>